<protein>
    <recommendedName>
        <fullName evidence="4">Rod shape-determining protein MreD</fullName>
    </recommendedName>
</protein>
<accession>A0A6L2R638</accession>
<evidence type="ECO:0008006" key="4">
    <source>
        <dbReference type="Google" id="ProtNLM"/>
    </source>
</evidence>
<proteinExistence type="predicted"/>
<gene>
    <name evidence="2" type="ORF">ZNDK_0770</name>
</gene>
<dbReference type="AlphaFoldDB" id="A0A6L2R638"/>
<feature type="transmembrane region" description="Helical" evidence="1">
    <location>
        <begin position="7"/>
        <end position="38"/>
    </location>
</feature>
<dbReference type="EMBL" id="BLLL01000007">
    <property type="protein sequence ID" value="GFH62999.1"/>
    <property type="molecule type" value="Genomic_DNA"/>
</dbReference>
<evidence type="ECO:0000256" key="1">
    <source>
        <dbReference type="SAM" id="Phobius"/>
    </source>
</evidence>
<sequence length="159" mass="18432">MNFVRNLVWWLFFIATAVCMQTLAPSLDVFVVGIFILLQERDYKNMFWLLPLFVLLQEGMGTRLFGGVIVWYAAVIIFFKIGQWLFEVKNFLFVFLLSSCLIAPYYAINWLMALLQNLAFSPRDTLDRALIQALFLPFAWISFALTRHLTMQADGSGQQ</sequence>
<keyword evidence="1" id="KW-1133">Transmembrane helix</keyword>
<feature type="transmembrane region" description="Helical" evidence="1">
    <location>
        <begin position="60"/>
        <end position="79"/>
    </location>
</feature>
<keyword evidence="1" id="KW-0472">Membrane</keyword>
<name>A0A6L2R638_9BACT</name>
<feature type="transmembrane region" description="Helical" evidence="1">
    <location>
        <begin position="91"/>
        <end position="108"/>
    </location>
</feature>
<feature type="transmembrane region" description="Helical" evidence="1">
    <location>
        <begin position="128"/>
        <end position="146"/>
    </location>
</feature>
<organism evidence="2 3">
    <name type="scientific">Candidatus Desulfovibrio kirbyi</name>
    <dbReference type="NCBI Taxonomy" id="2696086"/>
    <lineage>
        <taxon>Bacteria</taxon>
        <taxon>Pseudomonadati</taxon>
        <taxon>Thermodesulfobacteriota</taxon>
        <taxon>Desulfovibrionia</taxon>
        <taxon>Desulfovibrionales</taxon>
        <taxon>Desulfovibrionaceae</taxon>
        <taxon>Desulfovibrio</taxon>
    </lineage>
</organism>
<comment type="caution">
    <text evidence="2">The sequence shown here is derived from an EMBL/GenBank/DDBJ whole genome shotgun (WGS) entry which is preliminary data.</text>
</comment>
<reference evidence="2 3" key="1">
    <citation type="journal article" date="2020" name="ISME J.">
        <title>Parallel Reductive Genome Evolution in Desulfovibrio Ectosymbionts Independently Acquired by Trichonympha Protists in the Termite Gut.</title>
        <authorList>
            <person name="Takeuchi M."/>
            <person name="Kuwahara H."/>
            <person name="Murakami T."/>
            <person name="Takahashi K."/>
            <person name="Kajitani R."/>
            <person name="Toyoda A."/>
            <person name="Itoh T."/>
            <person name="Ohkuma M."/>
            <person name="Hongoh Y."/>
        </authorList>
    </citation>
    <scope>NUCLEOTIDE SEQUENCE [LARGE SCALE GENOMIC DNA]</scope>
    <source>
        <strain evidence="2">ZnDsv-02</strain>
    </source>
</reference>
<dbReference type="Proteomes" id="UP000505077">
    <property type="component" value="Unassembled WGS sequence"/>
</dbReference>
<keyword evidence="1" id="KW-0812">Transmembrane</keyword>
<evidence type="ECO:0000313" key="3">
    <source>
        <dbReference type="Proteomes" id="UP000505077"/>
    </source>
</evidence>
<evidence type="ECO:0000313" key="2">
    <source>
        <dbReference type="EMBL" id="GFH62999.1"/>
    </source>
</evidence>